<dbReference type="InterPro" id="IPR035920">
    <property type="entry name" value="YhbY-like_sf"/>
</dbReference>
<dbReference type="AlphaFoldDB" id="A0A645C6H8"/>
<accession>A0A645C6H8</accession>
<dbReference type="EMBL" id="VSSQ01025259">
    <property type="protein sequence ID" value="MPM73282.1"/>
    <property type="molecule type" value="Genomic_DNA"/>
</dbReference>
<dbReference type="PANTHER" id="PTHR40065:SF3">
    <property type="entry name" value="RNA-BINDING PROTEIN YHBY"/>
    <property type="match status" value="1"/>
</dbReference>
<dbReference type="SMART" id="SM01103">
    <property type="entry name" value="CRS1_YhbY"/>
    <property type="match status" value="1"/>
</dbReference>
<sequence length="56" mass="6233">MDEALNKRELIKLAVLETSSLSAKDAAAQLSEALGAEQIQCIGRKFVLYRKKPEEQ</sequence>
<dbReference type="SUPFAM" id="SSF75471">
    <property type="entry name" value="YhbY-like"/>
    <property type="match status" value="1"/>
</dbReference>
<protein>
    <recommendedName>
        <fullName evidence="2">CRM domain-containing protein</fullName>
    </recommendedName>
</protein>
<evidence type="ECO:0000259" key="2">
    <source>
        <dbReference type="PROSITE" id="PS51295"/>
    </source>
</evidence>
<dbReference type="GO" id="GO:0003723">
    <property type="term" value="F:RNA binding"/>
    <property type="evidence" value="ECO:0007669"/>
    <property type="project" value="UniProtKB-KW"/>
</dbReference>
<name>A0A645C6H8_9ZZZZ</name>
<evidence type="ECO:0000313" key="3">
    <source>
        <dbReference type="EMBL" id="MPM73282.1"/>
    </source>
</evidence>
<dbReference type="Gene3D" id="3.30.110.60">
    <property type="entry name" value="YhbY-like"/>
    <property type="match status" value="1"/>
</dbReference>
<reference evidence="3" key="1">
    <citation type="submission" date="2019-08" db="EMBL/GenBank/DDBJ databases">
        <authorList>
            <person name="Kucharzyk K."/>
            <person name="Murdoch R.W."/>
            <person name="Higgins S."/>
            <person name="Loffler F."/>
        </authorList>
    </citation>
    <scope>NUCLEOTIDE SEQUENCE</scope>
</reference>
<keyword evidence="1" id="KW-0694">RNA-binding</keyword>
<gene>
    <name evidence="3" type="ORF">SDC9_120259</name>
</gene>
<dbReference type="InterPro" id="IPR051925">
    <property type="entry name" value="RNA-binding_domain"/>
</dbReference>
<proteinExistence type="predicted"/>
<dbReference type="InterPro" id="IPR001890">
    <property type="entry name" value="RNA-binding_CRM"/>
</dbReference>
<dbReference type="PROSITE" id="PS51295">
    <property type="entry name" value="CRM"/>
    <property type="match status" value="1"/>
</dbReference>
<dbReference type="PANTHER" id="PTHR40065">
    <property type="entry name" value="RNA-BINDING PROTEIN YHBY"/>
    <property type="match status" value="1"/>
</dbReference>
<evidence type="ECO:0000256" key="1">
    <source>
        <dbReference type="ARBA" id="ARBA00022884"/>
    </source>
</evidence>
<dbReference type="Pfam" id="PF01985">
    <property type="entry name" value="CRS1_YhbY"/>
    <property type="match status" value="1"/>
</dbReference>
<organism evidence="3">
    <name type="scientific">bioreactor metagenome</name>
    <dbReference type="NCBI Taxonomy" id="1076179"/>
    <lineage>
        <taxon>unclassified sequences</taxon>
        <taxon>metagenomes</taxon>
        <taxon>ecological metagenomes</taxon>
    </lineage>
</organism>
<comment type="caution">
    <text evidence="3">The sequence shown here is derived from an EMBL/GenBank/DDBJ whole genome shotgun (WGS) entry which is preliminary data.</text>
</comment>
<feature type="domain" description="CRM" evidence="2">
    <location>
        <begin position="1"/>
        <end position="56"/>
    </location>
</feature>